<dbReference type="AlphaFoldDB" id="A0AAN6NND4"/>
<protein>
    <submittedName>
        <fullName evidence="2">Uncharacterized protein</fullName>
    </submittedName>
</protein>
<feature type="non-terminal residue" evidence="2">
    <location>
        <position position="1"/>
    </location>
</feature>
<organism evidence="2 3">
    <name type="scientific">Pseudoneurospora amorphoporcata</name>
    <dbReference type="NCBI Taxonomy" id="241081"/>
    <lineage>
        <taxon>Eukaryota</taxon>
        <taxon>Fungi</taxon>
        <taxon>Dikarya</taxon>
        <taxon>Ascomycota</taxon>
        <taxon>Pezizomycotina</taxon>
        <taxon>Sordariomycetes</taxon>
        <taxon>Sordariomycetidae</taxon>
        <taxon>Sordariales</taxon>
        <taxon>Sordariaceae</taxon>
        <taxon>Pseudoneurospora</taxon>
    </lineage>
</organism>
<comment type="caution">
    <text evidence="2">The sequence shown here is derived from an EMBL/GenBank/DDBJ whole genome shotgun (WGS) entry which is preliminary data.</text>
</comment>
<feature type="non-terminal residue" evidence="2">
    <location>
        <position position="55"/>
    </location>
</feature>
<evidence type="ECO:0000313" key="3">
    <source>
        <dbReference type="Proteomes" id="UP001303222"/>
    </source>
</evidence>
<keyword evidence="1" id="KW-0472">Membrane</keyword>
<gene>
    <name evidence="2" type="ORF">QBC32DRAFT_189744</name>
</gene>
<dbReference type="Proteomes" id="UP001303222">
    <property type="component" value="Unassembled WGS sequence"/>
</dbReference>
<keyword evidence="3" id="KW-1185">Reference proteome</keyword>
<evidence type="ECO:0000256" key="1">
    <source>
        <dbReference type="SAM" id="Phobius"/>
    </source>
</evidence>
<dbReference type="EMBL" id="MU859385">
    <property type="protein sequence ID" value="KAK3947228.1"/>
    <property type="molecule type" value="Genomic_DNA"/>
</dbReference>
<accession>A0AAN6NND4</accession>
<name>A0AAN6NND4_9PEZI</name>
<proteinExistence type="predicted"/>
<keyword evidence="1" id="KW-1133">Transmembrane helix</keyword>
<feature type="transmembrane region" description="Helical" evidence="1">
    <location>
        <begin position="28"/>
        <end position="53"/>
    </location>
</feature>
<sequence length="55" mass="6188">KTSETSQRILHLRLFHATIKSHLRVSQLICLFLDFLITAAKTAIIGQVVWVAIEG</sequence>
<evidence type="ECO:0000313" key="2">
    <source>
        <dbReference type="EMBL" id="KAK3947228.1"/>
    </source>
</evidence>
<reference evidence="2" key="1">
    <citation type="journal article" date="2023" name="Mol. Phylogenet. Evol.">
        <title>Genome-scale phylogeny and comparative genomics of the fungal order Sordariales.</title>
        <authorList>
            <person name="Hensen N."/>
            <person name="Bonometti L."/>
            <person name="Westerberg I."/>
            <person name="Brannstrom I.O."/>
            <person name="Guillou S."/>
            <person name="Cros-Aarteil S."/>
            <person name="Calhoun S."/>
            <person name="Haridas S."/>
            <person name="Kuo A."/>
            <person name="Mondo S."/>
            <person name="Pangilinan J."/>
            <person name="Riley R."/>
            <person name="LaButti K."/>
            <person name="Andreopoulos B."/>
            <person name="Lipzen A."/>
            <person name="Chen C."/>
            <person name="Yan M."/>
            <person name="Daum C."/>
            <person name="Ng V."/>
            <person name="Clum A."/>
            <person name="Steindorff A."/>
            <person name="Ohm R.A."/>
            <person name="Martin F."/>
            <person name="Silar P."/>
            <person name="Natvig D.O."/>
            <person name="Lalanne C."/>
            <person name="Gautier V."/>
            <person name="Ament-Velasquez S.L."/>
            <person name="Kruys A."/>
            <person name="Hutchinson M.I."/>
            <person name="Powell A.J."/>
            <person name="Barry K."/>
            <person name="Miller A.N."/>
            <person name="Grigoriev I.V."/>
            <person name="Debuchy R."/>
            <person name="Gladieux P."/>
            <person name="Hiltunen Thoren M."/>
            <person name="Johannesson H."/>
        </authorList>
    </citation>
    <scope>NUCLEOTIDE SEQUENCE</scope>
    <source>
        <strain evidence="2">CBS 626.80</strain>
    </source>
</reference>
<keyword evidence="1" id="KW-0812">Transmembrane</keyword>
<reference evidence="2" key="2">
    <citation type="submission" date="2023-06" db="EMBL/GenBank/DDBJ databases">
        <authorList>
            <consortium name="Lawrence Berkeley National Laboratory"/>
            <person name="Mondo S.J."/>
            <person name="Hensen N."/>
            <person name="Bonometti L."/>
            <person name="Westerberg I."/>
            <person name="Brannstrom I.O."/>
            <person name="Guillou S."/>
            <person name="Cros-Aarteil S."/>
            <person name="Calhoun S."/>
            <person name="Haridas S."/>
            <person name="Kuo A."/>
            <person name="Pangilinan J."/>
            <person name="Riley R."/>
            <person name="Labutti K."/>
            <person name="Andreopoulos B."/>
            <person name="Lipzen A."/>
            <person name="Chen C."/>
            <person name="Yanf M."/>
            <person name="Daum C."/>
            <person name="Ng V."/>
            <person name="Clum A."/>
            <person name="Steindorff A."/>
            <person name="Ohm R."/>
            <person name="Martin F."/>
            <person name="Silar P."/>
            <person name="Natvig D."/>
            <person name="Lalanne C."/>
            <person name="Gautier V."/>
            <person name="Ament-Velasquez S.L."/>
            <person name="Kruys A."/>
            <person name="Hutchinson M.I."/>
            <person name="Powell A.J."/>
            <person name="Barry K."/>
            <person name="Miller A.N."/>
            <person name="Grigoriev I.V."/>
            <person name="Debuchy R."/>
            <person name="Gladieux P."/>
            <person name="Thoren M.H."/>
            <person name="Johannesson H."/>
        </authorList>
    </citation>
    <scope>NUCLEOTIDE SEQUENCE</scope>
    <source>
        <strain evidence="2">CBS 626.80</strain>
    </source>
</reference>